<evidence type="ECO:0000256" key="5">
    <source>
        <dbReference type="ARBA" id="ARBA00023635"/>
    </source>
</evidence>
<dbReference type="Pfam" id="PF03135">
    <property type="entry name" value="CagE_TrbE_VirB"/>
    <property type="match status" value="1"/>
</dbReference>
<dbReference type="GO" id="GO:0005524">
    <property type="term" value="F:ATP binding"/>
    <property type="evidence" value="ECO:0007669"/>
    <property type="project" value="UniProtKB-KW"/>
</dbReference>
<dbReference type="Pfam" id="PF19044">
    <property type="entry name" value="P-loop_TraG"/>
    <property type="match status" value="1"/>
</dbReference>
<dbReference type="InterPro" id="IPR043964">
    <property type="entry name" value="P-loop_TraG"/>
</dbReference>
<dbReference type="RefSeq" id="WP_071443970.1">
    <property type="nucleotide sequence ID" value="NZ_AP025207.1"/>
</dbReference>
<evidence type="ECO:0000259" key="6">
    <source>
        <dbReference type="Pfam" id="PF03135"/>
    </source>
</evidence>
<dbReference type="InterPro" id="IPR051162">
    <property type="entry name" value="T4SS_component"/>
</dbReference>
<proteinExistence type="inferred from homology"/>
<keyword evidence="2" id="KW-0547">Nucleotide-binding</keyword>
<reference evidence="8" key="1">
    <citation type="submission" date="2014-12" db="EMBL/GenBank/DDBJ databases">
        <title>Detection a broad host range IncP plasmid carrying cfr gene from extended-spectrum cephalosporin-resistant Escherichia coli.</title>
        <authorList>
            <person name="Liu X.-Q."/>
            <person name="Liu J.-H."/>
            <person name="Zeng Z.-l."/>
        </authorList>
    </citation>
    <scope>NUCLEOTIDE SEQUENCE</scope>
    <source>
        <strain evidence="8">FP671</strain>
        <plasmid evidence="8">pHNFP671</plasmid>
    </source>
</reference>
<keyword evidence="3" id="KW-0067">ATP-binding</keyword>
<dbReference type="NCBIfam" id="NF010404">
    <property type="entry name" value="PRK13830.1"/>
    <property type="match status" value="1"/>
</dbReference>
<accession>A0A0C5PBV2</accession>
<sequence>MNTAIPVLVALIGLILLGMMLAYYQRMVKEYHLKKHRSKDEALADMLNYAAVVDDGVIVCKNGSFMASFFFKGADNASATDQERELVSFRINKAIGRLGNGWMMHVDAMRTPAPSYSDRNASHFPDRVSAAVDEERRRLFEKLGQLYEGCFIVTFTWFPPALAESKFTELMFDDDREASTDKDATLNLIEKFKHEISIIQANLSQAVSIERLNGVKVELEDGSVATMDQQLEYLQYCITGLQHPIRLPNNPIYLDSLIGGQEFIPGITPRIGKNFIQVVAIEGYPSESYPGILTKLAEQPCEYRWSTRFIFLDSHEAISKLTAFRRKWKQKVRGFMSQLFNTNNGYVDEDALSMVNDASSAIAETNSGLVSQGYITSVIILMNEDRQKVEDAAEFMRKAVNNTGFAARIETVNTVDAYFGSLPGHGVENVRRPLVNTLNLADLMPTSTIWPGENKAPSPMFEVGAPPLTHCVTSGNTPFRLNLHVRDLGHAFMFGPTRAGKSTHLALTAMQWRRYANSRIFTFDKGLSMFATCKAVGGKHFTIAGDDNQLAFAPLSRLDTPTRRTWAMEWIEAILILNGVKVDAPMRNAIADAIKSMSETHSKTLSEFTVTVQNNVIREALKQYTIDGNMGHLLDAEEDGLDISDFMTFEIEHLMNMDQKYALPVLLYLFRRIEESLDGSPTLIILDEAWLMLGHPEFRGKIRDWLKSMAKKNCSVLMATQQLSDAANSGILDVIIESTACRIFLPNSHALQEEAMPLYINMGLNRRQIEIIASAVPKRDYYYVSEEGRRLYQLALGPLALAFAGATDPDSIAAVKQLSETYGDGWVDEWLRTKGLDLNDYEYEVAA</sequence>
<dbReference type="SUPFAM" id="SSF52540">
    <property type="entry name" value="P-loop containing nucleoside triphosphate hydrolases"/>
    <property type="match status" value="1"/>
</dbReference>
<dbReference type="InterPro" id="IPR027417">
    <property type="entry name" value="P-loop_NTPase"/>
</dbReference>
<evidence type="ECO:0000256" key="4">
    <source>
        <dbReference type="ARBA" id="ARBA00023026"/>
    </source>
</evidence>
<dbReference type="AlphaFoldDB" id="A0A0C5PBV2"/>
<feature type="domain" description="TraG P-loop" evidence="7">
    <location>
        <begin position="617"/>
        <end position="773"/>
    </location>
</feature>
<dbReference type="NCBIfam" id="NF010466">
    <property type="entry name" value="PRK13891.1"/>
    <property type="match status" value="1"/>
</dbReference>
<evidence type="ECO:0000259" key="7">
    <source>
        <dbReference type="Pfam" id="PF19044"/>
    </source>
</evidence>
<geneLocation type="plasmid" evidence="8">
    <name>pHNFP671</name>
</geneLocation>
<dbReference type="PANTHER" id="PTHR30121:SF12">
    <property type="entry name" value="TYPE IV SECRETION SYSTEM PROTEIN CAGE"/>
    <property type="match status" value="1"/>
</dbReference>
<feature type="domain" description="CagE TrbE VirB component of type IV transporter system central" evidence="6">
    <location>
        <begin position="223"/>
        <end position="425"/>
    </location>
</feature>
<comment type="similarity">
    <text evidence="1">Belongs to the TrbE/VirB4 family.</text>
</comment>
<dbReference type="PANTHER" id="PTHR30121">
    <property type="entry name" value="UNCHARACTERIZED PROTEIN YJGR-RELATED"/>
    <property type="match status" value="1"/>
</dbReference>
<gene>
    <name evidence="8" type="primary">trbE</name>
</gene>
<keyword evidence="8" id="KW-0614">Plasmid</keyword>
<dbReference type="NCBIfam" id="TIGR00929">
    <property type="entry name" value="VirB4_CagE"/>
    <property type="match status" value="1"/>
</dbReference>
<keyword evidence="4" id="KW-0843">Virulence</keyword>
<evidence type="ECO:0000313" key="8">
    <source>
        <dbReference type="EMBL" id="AJQ17264.1"/>
    </source>
</evidence>
<dbReference type="InterPro" id="IPR018145">
    <property type="entry name" value="CagE_TrbE_VirB_cntrl_dom"/>
</dbReference>
<evidence type="ECO:0000256" key="3">
    <source>
        <dbReference type="ARBA" id="ARBA00022840"/>
    </source>
</evidence>
<dbReference type="InterPro" id="IPR004346">
    <property type="entry name" value="CagE_TrbE_VirB"/>
</dbReference>
<evidence type="ECO:0000256" key="2">
    <source>
        <dbReference type="ARBA" id="ARBA00022741"/>
    </source>
</evidence>
<dbReference type="EMBL" id="KP324830">
    <property type="protein sequence ID" value="AJQ17264.1"/>
    <property type="molecule type" value="Genomic_DNA"/>
</dbReference>
<dbReference type="Gene3D" id="3.40.50.300">
    <property type="entry name" value="P-loop containing nucleotide triphosphate hydrolases"/>
    <property type="match status" value="1"/>
</dbReference>
<evidence type="ECO:0000256" key="1">
    <source>
        <dbReference type="ARBA" id="ARBA00006512"/>
    </source>
</evidence>
<protein>
    <recommendedName>
        <fullName evidence="5">Type IV secretion system protein virB4</fullName>
    </recommendedName>
</protein>
<organism evidence="8">
    <name type="scientific">Escherichia coli</name>
    <dbReference type="NCBI Taxonomy" id="562"/>
    <lineage>
        <taxon>Bacteria</taxon>
        <taxon>Pseudomonadati</taxon>
        <taxon>Pseudomonadota</taxon>
        <taxon>Gammaproteobacteria</taxon>
        <taxon>Enterobacterales</taxon>
        <taxon>Enterobacteriaceae</taxon>
        <taxon>Escherichia</taxon>
    </lineage>
</organism>
<name>A0A0C5PBV2_ECOLX</name>